<reference evidence="2" key="1">
    <citation type="submission" date="2016-10" db="EMBL/GenBank/DDBJ databases">
        <authorList>
            <person name="Varghese N."/>
            <person name="Submissions S."/>
        </authorList>
    </citation>
    <scope>NUCLEOTIDE SEQUENCE [LARGE SCALE GENOMIC DNA]</scope>
    <source>
        <strain evidence="2">DSM 25575</strain>
    </source>
</reference>
<keyword evidence="2" id="KW-1185">Reference proteome</keyword>
<gene>
    <name evidence="1" type="ORF">SAMN05421594_2075</name>
</gene>
<evidence type="ECO:0000313" key="2">
    <source>
        <dbReference type="Proteomes" id="UP000198769"/>
    </source>
</evidence>
<name>A0A1I4XT73_CHROL</name>
<dbReference type="Proteomes" id="UP000198769">
    <property type="component" value="Unassembled WGS sequence"/>
</dbReference>
<protein>
    <submittedName>
        <fullName evidence="1">Uncharacterized protein</fullName>
    </submittedName>
</protein>
<dbReference type="RefSeq" id="WP_090024354.1">
    <property type="nucleotide sequence ID" value="NZ_FOVD01000002.1"/>
</dbReference>
<accession>A0A1I4XT73</accession>
<evidence type="ECO:0000313" key="1">
    <source>
        <dbReference type="EMBL" id="SFN28856.1"/>
    </source>
</evidence>
<proteinExistence type="predicted"/>
<sequence>MTRQDFERFLTQKETYAQNNRTQSSDEEVLQIYAYILEHENKDSDWWNEDHGTTDIMYMIKNGSQNILERIKEDIPHWTGFQTELFAQTLISNDLRDFRVNERLQFYLELFETPKSDCDLYNIFHDHAYLDLEFADHELLIKLAKNLNYSSVEELMKPR</sequence>
<dbReference type="AlphaFoldDB" id="A0A1I4XT73"/>
<dbReference type="EMBL" id="FOVD01000002">
    <property type="protein sequence ID" value="SFN28856.1"/>
    <property type="molecule type" value="Genomic_DNA"/>
</dbReference>
<dbReference type="OrthoDB" id="1255236at2"/>
<organism evidence="1 2">
    <name type="scientific">Chryseobacterium oleae</name>
    <dbReference type="NCBI Taxonomy" id="491207"/>
    <lineage>
        <taxon>Bacteria</taxon>
        <taxon>Pseudomonadati</taxon>
        <taxon>Bacteroidota</taxon>
        <taxon>Flavobacteriia</taxon>
        <taxon>Flavobacteriales</taxon>
        <taxon>Weeksellaceae</taxon>
        <taxon>Chryseobacterium group</taxon>
        <taxon>Chryseobacterium</taxon>
    </lineage>
</organism>